<comment type="caution">
    <text evidence="2">The sequence shown here is derived from an EMBL/GenBank/DDBJ whole genome shotgun (WGS) entry which is preliminary data.</text>
</comment>
<dbReference type="CDD" id="cd07750">
    <property type="entry name" value="PolyPPase_VTC_like"/>
    <property type="match status" value="1"/>
</dbReference>
<protein>
    <submittedName>
        <fullName evidence="2">Molecular chaperone</fullName>
    </submittedName>
</protein>
<dbReference type="Gene3D" id="3.20.100.30">
    <property type="entry name" value="VTC, catalytic tunnel domain"/>
    <property type="match status" value="1"/>
</dbReference>
<dbReference type="RefSeq" id="WP_002583038.1">
    <property type="nucleotide sequence ID" value="NZ_CACRTU010000006.1"/>
</dbReference>
<reference evidence="2 3" key="1">
    <citation type="submission" date="2016-01" db="EMBL/GenBank/DDBJ databases">
        <title>Characterization of the Clostridium difficile lineages that are prevalent in Hong Kong and China.</title>
        <authorList>
            <person name="Kwok J.S.-L."/>
            <person name="Lam W.-Y."/>
            <person name="Ip M."/>
            <person name="Chan T.-F."/>
            <person name="Hawkey P.M."/>
            <person name="Tsui S.K.-W."/>
        </authorList>
    </citation>
    <scope>NUCLEOTIDE SEQUENCE [LARGE SCALE GENOMIC DNA]</scope>
    <source>
        <strain evidence="2 3">300064</strain>
    </source>
</reference>
<accession>A0A2S7F6J5</accession>
<sequence>MAEDTKFRHELKHYINYSDYLAIKSRIRTIMHIDRNANSNNEYRIRSLYFDNVYDKALMEKVIGIPKRDKFRIRFYNDNHEFIRLEKKSKIRGLCLKDSERITKEECLKIINGDIEFLKESGKKLFIDLYAQMKGNLLKPKTIVDYTREAYIYPIGNVRITFDKSIRTGLNCINMFDDNLPTIETVNHKFIVLEVKFDEFMPQVIHDIVQVNERRATSVSKYEAARIYG</sequence>
<dbReference type="Pfam" id="PF09359">
    <property type="entry name" value="VTC"/>
    <property type="match status" value="1"/>
</dbReference>
<proteinExistence type="predicted"/>
<feature type="domain" description="VTC" evidence="1">
    <location>
        <begin position="7"/>
        <end position="225"/>
    </location>
</feature>
<evidence type="ECO:0000259" key="1">
    <source>
        <dbReference type="Pfam" id="PF09359"/>
    </source>
</evidence>
<name>A0A2S7F6J5_CLOBU</name>
<gene>
    <name evidence="2" type="ORF">AWN73_04915</name>
</gene>
<dbReference type="InterPro" id="IPR018966">
    <property type="entry name" value="VTC_domain"/>
</dbReference>
<evidence type="ECO:0000313" key="2">
    <source>
        <dbReference type="EMBL" id="PPV12514.1"/>
    </source>
</evidence>
<dbReference type="EMBL" id="LRDH01000140">
    <property type="protein sequence ID" value="PPV12514.1"/>
    <property type="molecule type" value="Genomic_DNA"/>
</dbReference>
<dbReference type="GO" id="GO:0006799">
    <property type="term" value="P:polyphosphate biosynthetic process"/>
    <property type="evidence" value="ECO:0007669"/>
    <property type="project" value="UniProtKB-ARBA"/>
</dbReference>
<dbReference type="InterPro" id="IPR042267">
    <property type="entry name" value="VTC_sf"/>
</dbReference>
<evidence type="ECO:0000313" key="3">
    <source>
        <dbReference type="Proteomes" id="UP000238081"/>
    </source>
</evidence>
<dbReference type="AlphaFoldDB" id="A0A2S7F6J5"/>
<organism evidence="2 3">
    <name type="scientific">Clostridium butyricum</name>
    <dbReference type="NCBI Taxonomy" id="1492"/>
    <lineage>
        <taxon>Bacteria</taxon>
        <taxon>Bacillati</taxon>
        <taxon>Bacillota</taxon>
        <taxon>Clostridia</taxon>
        <taxon>Eubacteriales</taxon>
        <taxon>Clostridiaceae</taxon>
        <taxon>Clostridium</taxon>
    </lineage>
</organism>
<dbReference type="Proteomes" id="UP000238081">
    <property type="component" value="Unassembled WGS sequence"/>
</dbReference>